<reference evidence="2 3" key="1">
    <citation type="submission" date="2016-09" db="EMBL/GenBank/DDBJ databases">
        <title>Chromobacterium muskegensis sp. nov., an insecticidal bacterium isolated from Sphagnum bogs.</title>
        <authorList>
            <person name="Sparks M.E."/>
            <person name="Blackburn M.B."/>
            <person name="Gundersen-Rindal D.E."/>
            <person name="Mitchell A."/>
            <person name="Farrar R."/>
            <person name="Kuhar D."/>
        </authorList>
    </citation>
    <scope>NUCLEOTIDE SEQUENCE [LARGE SCALE GENOMIC DNA]</scope>
    <source>
        <strain evidence="2 3">37-2</strain>
    </source>
</reference>
<gene>
    <name evidence="2" type="ORF">BI347_15850</name>
</gene>
<keyword evidence="1" id="KW-0812">Transmembrane</keyword>
<dbReference type="RefSeq" id="WP_071116300.1">
    <property type="nucleotide sequence ID" value="NZ_MKCS01000001.1"/>
</dbReference>
<dbReference type="AlphaFoldDB" id="A0A1S1X6K8"/>
<dbReference type="STRING" id="1903179.BI347_15850"/>
<comment type="caution">
    <text evidence="2">The sequence shown here is derived from an EMBL/GenBank/DDBJ whole genome shotgun (WGS) entry which is preliminary data.</text>
</comment>
<dbReference type="Proteomes" id="UP000180088">
    <property type="component" value="Unassembled WGS sequence"/>
</dbReference>
<dbReference type="OrthoDB" id="8594976at2"/>
<evidence type="ECO:0000313" key="3">
    <source>
        <dbReference type="Proteomes" id="UP000180088"/>
    </source>
</evidence>
<protein>
    <recommendedName>
        <fullName evidence="4">Type 4b pilus protein PilO2</fullName>
    </recommendedName>
</protein>
<feature type="transmembrane region" description="Helical" evidence="1">
    <location>
        <begin position="175"/>
        <end position="196"/>
    </location>
</feature>
<keyword evidence="1" id="KW-1133">Transmembrane helix</keyword>
<evidence type="ECO:0000313" key="2">
    <source>
        <dbReference type="EMBL" id="OHX14816.1"/>
    </source>
</evidence>
<sequence length="427" mass="46587">MARVLFGNLAVEIQWEPLLGLSKESEEVRELASRRGARQFLVLQNALGVRVAGLANLAGNVRKGEFFALAGLLREVSDDPNILFLHRDPEDPSKLVLVAIHDGKPMQDRVIAREAALDAARQFIQEVGTGVTILGDIEDDLLEVTRHVNLEDIVTSLTDEEKVSYRLQPLPGSRLLGVALMFVVLGGLVGGGWWWMQQQEKDRLAALDAAASQQPDPMTSYRNQMQSALKQAPLNHGAAYARTMLAVVQQLPFEVGGWRVGGISCRDKGCVINWKRQDGGTFQTLLDQRKSVQFQDMGSAMETVPLLETPAAPQSTPIDVAKFYMTAGVRMQALDDLGKGGKGEGKLMAVALGKVEPLVPLPPELKNRANKVPALAKGSWSMQGHLAFLDSVPGLMERAGNMTLDAVEVTLNDKKPEFTAKGTFYVQ</sequence>
<organism evidence="2 3">
    <name type="scientific">Chromobacterium sphagni</name>
    <dbReference type="NCBI Taxonomy" id="1903179"/>
    <lineage>
        <taxon>Bacteria</taxon>
        <taxon>Pseudomonadati</taxon>
        <taxon>Pseudomonadota</taxon>
        <taxon>Betaproteobacteria</taxon>
        <taxon>Neisseriales</taxon>
        <taxon>Chromobacteriaceae</taxon>
        <taxon>Chromobacterium</taxon>
    </lineage>
</organism>
<proteinExistence type="predicted"/>
<dbReference type="EMBL" id="MKCS01000001">
    <property type="protein sequence ID" value="OHX14816.1"/>
    <property type="molecule type" value="Genomic_DNA"/>
</dbReference>
<name>A0A1S1X6K8_9NEIS</name>
<keyword evidence="1" id="KW-0472">Membrane</keyword>
<dbReference type="InterPro" id="IPR009663">
    <property type="entry name" value="PAP_PilO"/>
</dbReference>
<accession>A0A1S1X6K8</accession>
<evidence type="ECO:0000256" key="1">
    <source>
        <dbReference type="SAM" id="Phobius"/>
    </source>
</evidence>
<dbReference type="Pfam" id="PF06864">
    <property type="entry name" value="PAP_PilO"/>
    <property type="match status" value="1"/>
</dbReference>
<evidence type="ECO:0008006" key="4">
    <source>
        <dbReference type="Google" id="ProtNLM"/>
    </source>
</evidence>